<dbReference type="Proteomes" id="UP000284202">
    <property type="component" value="Unassembled WGS sequence"/>
</dbReference>
<keyword evidence="2" id="KW-1185">Reference proteome</keyword>
<dbReference type="InterPro" id="IPR032466">
    <property type="entry name" value="Metal_Hydrolase"/>
</dbReference>
<reference evidence="2" key="1">
    <citation type="submission" date="2018-09" db="EMBL/GenBank/DDBJ databases">
        <title>Acidovorax cavernicola nov. sp. isolated from Gruta de las Maravillas (Aracena, Spain).</title>
        <authorList>
            <person name="Jurado V."/>
            <person name="Gutierrez-Patricio S."/>
            <person name="Gonzalez-Pimentel J.L."/>
            <person name="Miller A.Z."/>
            <person name="Laiz L."/>
            <person name="Saiz-Jimenez C."/>
        </authorList>
    </citation>
    <scope>NUCLEOTIDE SEQUENCE [LARGE SCALE GENOMIC DNA]</scope>
    <source>
        <strain evidence="2">1011MAR3C25</strain>
    </source>
</reference>
<comment type="caution">
    <text evidence="1">The sequence shown here is derived from an EMBL/GenBank/DDBJ whole genome shotgun (WGS) entry which is preliminary data.</text>
</comment>
<dbReference type="InterPro" id="IPR046249">
    <property type="entry name" value="DUF6282"/>
</dbReference>
<proteinExistence type="predicted"/>
<sequence length="301" mass="32778">MFEREQAARISEILHGAVDPHVHSGPSIAPRAVDHLELVKELSDAGFAAVVTKDHDYSGVMCAQLIRNHHPELKTRIFSGIVLNNVVGGFNPYAVEHTAAMDGRIVWLPTLAAENHLEWEKTSDWAHPASTQKIRPASPVPLFENGKLRPEVLDVLDIVAATGMALASGHIHVSETRIVFAEARKRGIERLIFTHPEDIVGASLEDTREIAALGAYVEHSLGFFIEGSKFRNRSNEELREFIECVGSERTILCSDLGQVGTIAPLEGLRRGVATCLSLGYSDAQTHAMVATNAASVIGLED</sequence>
<dbReference type="EMBL" id="QZCG01000001">
    <property type="protein sequence ID" value="RJE89526.1"/>
    <property type="molecule type" value="Genomic_DNA"/>
</dbReference>
<name>A0A418T8R9_9RHOB</name>
<dbReference type="AlphaFoldDB" id="A0A418T8R9"/>
<evidence type="ECO:0000313" key="2">
    <source>
        <dbReference type="Proteomes" id="UP000284202"/>
    </source>
</evidence>
<evidence type="ECO:0000313" key="1">
    <source>
        <dbReference type="EMBL" id="RJE89526.1"/>
    </source>
</evidence>
<protein>
    <recommendedName>
        <fullName evidence="3">PHP domain-containing protein</fullName>
    </recommendedName>
</protein>
<dbReference type="SUPFAM" id="SSF51556">
    <property type="entry name" value="Metallo-dependent hydrolases"/>
    <property type="match status" value="1"/>
</dbReference>
<accession>A0A418T8R9</accession>
<organism evidence="1 2">
    <name type="scientific">Paracoccus onubensis</name>
    <dbReference type="NCBI Taxonomy" id="1675788"/>
    <lineage>
        <taxon>Bacteria</taxon>
        <taxon>Pseudomonadati</taxon>
        <taxon>Pseudomonadota</taxon>
        <taxon>Alphaproteobacteria</taxon>
        <taxon>Rhodobacterales</taxon>
        <taxon>Paracoccaceae</taxon>
        <taxon>Paracoccus</taxon>
    </lineage>
</organism>
<dbReference type="OrthoDB" id="9789440at2"/>
<dbReference type="Pfam" id="PF19799">
    <property type="entry name" value="DUF6282"/>
    <property type="match status" value="1"/>
</dbReference>
<evidence type="ECO:0008006" key="3">
    <source>
        <dbReference type="Google" id="ProtNLM"/>
    </source>
</evidence>
<gene>
    <name evidence="1" type="ORF">D3P04_00285</name>
</gene>